<accession>A0AAN7LB14</accession>
<reference evidence="1 2" key="1">
    <citation type="journal article" date="2023" name="Hortic Res">
        <title>Pangenome of water caltrop reveals structural variations and asymmetric subgenome divergence after allopolyploidization.</title>
        <authorList>
            <person name="Zhang X."/>
            <person name="Chen Y."/>
            <person name="Wang L."/>
            <person name="Yuan Y."/>
            <person name="Fang M."/>
            <person name="Shi L."/>
            <person name="Lu R."/>
            <person name="Comes H.P."/>
            <person name="Ma Y."/>
            <person name="Chen Y."/>
            <person name="Huang G."/>
            <person name="Zhou Y."/>
            <person name="Zheng Z."/>
            <person name="Qiu Y."/>
        </authorList>
    </citation>
    <scope>NUCLEOTIDE SEQUENCE [LARGE SCALE GENOMIC DNA]</scope>
    <source>
        <tissue evidence="1">Roots</tissue>
    </source>
</reference>
<proteinExistence type="predicted"/>
<protein>
    <submittedName>
        <fullName evidence="1">Uncharacterized protein</fullName>
    </submittedName>
</protein>
<dbReference type="EMBL" id="JAXIOK010000001">
    <property type="protein sequence ID" value="KAK4779573.1"/>
    <property type="molecule type" value="Genomic_DNA"/>
</dbReference>
<name>A0AAN7LB14_9MYRT</name>
<organism evidence="1 2">
    <name type="scientific">Trapa incisa</name>
    <dbReference type="NCBI Taxonomy" id="236973"/>
    <lineage>
        <taxon>Eukaryota</taxon>
        <taxon>Viridiplantae</taxon>
        <taxon>Streptophyta</taxon>
        <taxon>Embryophyta</taxon>
        <taxon>Tracheophyta</taxon>
        <taxon>Spermatophyta</taxon>
        <taxon>Magnoliopsida</taxon>
        <taxon>eudicotyledons</taxon>
        <taxon>Gunneridae</taxon>
        <taxon>Pentapetalae</taxon>
        <taxon>rosids</taxon>
        <taxon>malvids</taxon>
        <taxon>Myrtales</taxon>
        <taxon>Lythraceae</taxon>
        <taxon>Trapa</taxon>
    </lineage>
</organism>
<comment type="caution">
    <text evidence="1">The sequence shown here is derived from an EMBL/GenBank/DDBJ whole genome shotgun (WGS) entry which is preliminary data.</text>
</comment>
<evidence type="ECO:0000313" key="1">
    <source>
        <dbReference type="EMBL" id="KAK4779573.1"/>
    </source>
</evidence>
<evidence type="ECO:0000313" key="2">
    <source>
        <dbReference type="Proteomes" id="UP001345219"/>
    </source>
</evidence>
<dbReference type="AlphaFoldDB" id="A0AAN7LB14"/>
<dbReference type="Proteomes" id="UP001345219">
    <property type="component" value="Chromosome 13"/>
</dbReference>
<keyword evidence="2" id="KW-1185">Reference proteome</keyword>
<sequence length="63" mass="6624">MISIQRSSVVDKARTSHELPVEFTGRSTQGSVSVNGLSAGLLGQATYTTAGIIQMTAFYACTN</sequence>
<gene>
    <name evidence="1" type="ORF">SAY87_015679</name>
</gene>